<dbReference type="Pfam" id="PF01578">
    <property type="entry name" value="Cytochrom_C_asm"/>
    <property type="match status" value="1"/>
</dbReference>
<keyword evidence="1" id="KW-1133">Transmembrane helix</keyword>
<accession>D0KYK0</accession>
<evidence type="ECO:0000313" key="3">
    <source>
        <dbReference type="EMBL" id="ACX95523.1"/>
    </source>
</evidence>
<gene>
    <name evidence="3" type="ordered locus">Hneap_0672</name>
</gene>
<feature type="transmembrane region" description="Helical" evidence="1">
    <location>
        <begin position="245"/>
        <end position="266"/>
    </location>
</feature>
<dbReference type="RefSeq" id="WP_012823559.1">
    <property type="nucleotide sequence ID" value="NC_013422.1"/>
</dbReference>
<dbReference type="GO" id="GO:0005886">
    <property type="term" value="C:plasma membrane"/>
    <property type="evidence" value="ECO:0007669"/>
    <property type="project" value="TreeGrafter"/>
</dbReference>
<dbReference type="AlphaFoldDB" id="D0KYK0"/>
<feature type="transmembrane region" description="Helical" evidence="1">
    <location>
        <begin position="178"/>
        <end position="201"/>
    </location>
</feature>
<protein>
    <submittedName>
        <fullName evidence="3">Cytochrome c assembly protein</fullName>
    </submittedName>
</protein>
<feature type="transmembrane region" description="Helical" evidence="1">
    <location>
        <begin position="213"/>
        <end position="233"/>
    </location>
</feature>
<feature type="transmembrane region" description="Helical" evidence="1">
    <location>
        <begin position="35"/>
        <end position="55"/>
    </location>
</feature>
<feature type="transmembrane region" description="Helical" evidence="1">
    <location>
        <begin position="6"/>
        <end position="23"/>
    </location>
</feature>
<dbReference type="HOGENOM" id="CLU_049710_1_0_6"/>
<dbReference type="GO" id="GO:0020037">
    <property type="term" value="F:heme binding"/>
    <property type="evidence" value="ECO:0007669"/>
    <property type="project" value="InterPro"/>
</dbReference>
<keyword evidence="4" id="KW-1185">Reference proteome</keyword>
<evidence type="ECO:0000256" key="1">
    <source>
        <dbReference type="SAM" id="Phobius"/>
    </source>
</evidence>
<evidence type="ECO:0000259" key="2">
    <source>
        <dbReference type="Pfam" id="PF01578"/>
    </source>
</evidence>
<keyword evidence="1" id="KW-0472">Membrane</keyword>
<feature type="transmembrane region" description="Helical" evidence="1">
    <location>
        <begin position="128"/>
        <end position="150"/>
    </location>
</feature>
<dbReference type="InterPro" id="IPR052372">
    <property type="entry name" value="YpjD/HemX"/>
</dbReference>
<dbReference type="PANTHER" id="PTHR38034">
    <property type="entry name" value="INNER MEMBRANE PROTEIN YPJD"/>
    <property type="match status" value="1"/>
</dbReference>
<dbReference type="KEGG" id="hna:Hneap_0672"/>
<dbReference type="Proteomes" id="UP000009102">
    <property type="component" value="Chromosome"/>
</dbReference>
<dbReference type="EMBL" id="CP001801">
    <property type="protein sequence ID" value="ACX95523.1"/>
    <property type="molecule type" value="Genomic_DNA"/>
</dbReference>
<organism evidence="3 4">
    <name type="scientific">Halothiobacillus neapolitanus (strain ATCC 23641 / DSM 15147 / CIP 104769 / NCIMB 8539 / c2)</name>
    <name type="common">Thiobacillus neapolitanus</name>
    <dbReference type="NCBI Taxonomy" id="555778"/>
    <lineage>
        <taxon>Bacteria</taxon>
        <taxon>Pseudomonadati</taxon>
        <taxon>Pseudomonadota</taxon>
        <taxon>Gammaproteobacteria</taxon>
        <taxon>Chromatiales</taxon>
        <taxon>Halothiobacillaceae</taxon>
        <taxon>Halothiobacillus</taxon>
    </lineage>
</organism>
<evidence type="ECO:0000313" key="4">
    <source>
        <dbReference type="Proteomes" id="UP000009102"/>
    </source>
</evidence>
<sequence>MTSIALLTILGYVLAAVLLYPGMQPAQTTTKFRKAMLIVSALAMLGNGYLIYQNAYLEHVMGLNMSIFNALSAIFWLSTFITLFTSLRSPVENILLVLLPVTAVSVVLAQFFPDHSIVLHARNPALDAHIFISLIAYALITLGALQALMLSWQHRALHSRNPSGLVSKLPPMESVEELMFRFISVGFLLLTLALATGFIFIENIFALHLVHKTILAVIGWFIFAGLLIGRHVAGWRGKTAVNWTLVGYSTLVLAYFGTKVALEWVFQIR</sequence>
<feature type="transmembrane region" description="Helical" evidence="1">
    <location>
        <begin position="94"/>
        <end position="113"/>
    </location>
</feature>
<name>D0KYK0_HALNC</name>
<proteinExistence type="predicted"/>
<feature type="transmembrane region" description="Helical" evidence="1">
    <location>
        <begin position="67"/>
        <end position="87"/>
    </location>
</feature>
<dbReference type="InterPro" id="IPR002541">
    <property type="entry name" value="Cyt_c_assembly"/>
</dbReference>
<dbReference type="eggNOG" id="COG4137">
    <property type="taxonomic scope" value="Bacteria"/>
</dbReference>
<reference evidence="3 4" key="1">
    <citation type="submission" date="2009-10" db="EMBL/GenBank/DDBJ databases">
        <title>Complete sequence of Halothiobacillus neapolitanus c2.</title>
        <authorList>
            <consortium name="US DOE Joint Genome Institute"/>
            <person name="Lucas S."/>
            <person name="Copeland A."/>
            <person name="Lapidus A."/>
            <person name="Glavina del Rio T."/>
            <person name="Tice H."/>
            <person name="Bruce D."/>
            <person name="Goodwin L."/>
            <person name="Pitluck S."/>
            <person name="Davenport K."/>
            <person name="Brettin T."/>
            <person name="Detter J.C."/>
            <person name="Han C."/>
            <person name="Tapia R."/>
            <person name="Larimer F."/>
            <person name="Land M."/>
            <person name="Hauser L."/>
            <person name="Kyrpides N."/>
            <person name="Mikhailova N."/>
            <person name="Kerfeld C."/>
            <person name="Cannon G."/>
            <person name="Heinhort S."/>
        </authorList>
    </citation>
    <scope>NUCLEOTIDE SEQUENCE [LARGE SCALE GENOMIC DNA]</scope>
    <source>
        <strain evidence="4">ATCC 23641 / c2</strain>
    </source>
</reference>
<feature type="domain" description="Cytochrome c assembly protein" evidence="2">
    <location>
        <begin position="41"/>
        <end position="261"/>
    </location>
</feature>
<dbReference type="OrthoDB" id="9780793at2"/>
<keyword evidence="1" id="KW-0812">Transmembrane</keyword>
<dbReference type="PANTHER" id="PTHR38034:SF1">
    <property type="entry name" value="INNER MEMBRANE PROTEIN YPJD"/>
    <property type="match status" value="1"/>
</dbReference>
<dbReference type="STRING" id="555778.Hneap_0672"/>
<dbReference type="GO" id="GO:0017004">
    <property type="term" value="P:cytochrome complex assembly"/>
    <property type="evidence" value="ECO:0007669"/>
    <property type="project" value="InterPro"/>
</dbReference>